<dbReference type="Gene3D" id="3.40.50.720">
    <property type="entry name" value="NAD(P)-binding Rossmann-like Domain"/>
    <property type="match status" value="1"/>
</dbReference>
<organism evidence="12 13">
    <name type="scientific">Morchella conica CCBAS932</name>
    <dbReference type="NCBI Taxonomy" id="1392247"/>
    <lineage>
        <taxon>Eukaryota</taxon>
        <taxon>Fungi</taxon>
        <taxon>Dikarya</taxon>
        <taxon>Ascomycota</taxon>
        <taxon>Pezizomycotina</taxon>
        <taxon>Pezizomycetes</taxon>
        <taxon>Pezizales</taxon>
        <taxon>Morchellaceae</taxon>
        <taxon>Morchella</taxon>
    </lineage>
</organism>
<comment type="similarity">
    <text evidence="1 7">Belongs to the NAD-dependent glycerol-3-phosphate dehydrogenase family.</text>
</comment>
<accession>A0A3N4KG57</accession>
<keyword evidence="9" id="KW-0732">Signal</keyword>
<name>A0A3N4KG57_9PEZI</name>
<dbReference type="InterPro" id="IPR017751">
    <property type="entry name" value="G3P_DH_NAD-dep_euk"/>
</dbReference>
<protein>
    <recommendedName>
        <fullName evidence="6 8">Glycerol-3-phosphate dehydrogenase [NAD(+)]</fullName>
        <ecNumber evidence="2 8">1.1.1.8</ecNumber>
    </recommendedName>
</protein>
<evidence type="ECO:0000313" key="13">
    <source>
        <dbReference type="Proteomes" id="UP000277580"/>
    </source>
</evidence>
<dbReference type="Pfam" id="PF01210">
    <property type="entry name" value="NAD_Gly3P_dh_N"/>
    <property type="match status" value="1"/>
</dbReference>
<dbReference type="InterPro" id="IPR036291">
    <property type="entry name" value="NAD(P)-bd_dom_sf"/>
</dbReference>
<dbReference type="SUPFAM" id="SSF51735">
    <property type="entry name" value="NAD(P)-binding Rossmann-fold domains"/>
    <property type="match status" value="1"/>
</dbReference>
<dbReference type="OrthoDB" id="10263760at2759"/>
<evidence type="ECO:0000313" key="12">
    <source>
        <dbReference type="EMBL" id="RPB07341.1"/>
    </source>
</evidence>
<comment type="catalytic activity">
    <reaction evidence="5 8">
        <text>sn-glycerol 3-phosphate + NAD(+) = dihydroxyacetone phosphate + NADH + H(+)</text>
        <dbReference type="Rhea" id="RHEA:11092"/>
        <dbReference type="ChEBI" id="CHEBI:15378"/>
        <dbReference type="ChEBI" id="CHEBI:57540"/>
        <dbReference type="ChEBI" id="CHEBI:57597"/>
        <dbReference type="ChEBI" id="CHEBI:57642"/>
        <dbReference type="ChEBI" id="CHEBI:57945"/>
        <dbReference type="EC" id="1.1.1.8"/>
    </reaction>
</comment>
<feature type="domain" description="Glycerol-3-phosphate dehydrogenase NAD-dependent C-terminal" evidence="11">
    <location>
        <begin position="282"/>
        <end position="428"/>
    </location>
</feature>
<reference evidence="12 13" key="1">
    <citation type="journal article" date="2018" name="Nat. Ecol. Evol.">
        <title>Pezizomycetes genomes reveal the molecular basis of ectomycorrhizal truffle lifestyle.</title>
        <authorList>
            <person name="Murat C."/>
            <person name="Payen T."/>
            <person name="Noel B."/>
            <person name="Kuo A."/>
            <person name="Morin E."/>
            <person name="Chen J."/>
            <person name="Kohler A."/>
            <person name="Krizsan K."/>
            <person name="Balestrini R."/>
            <person name="Da Silva C."/>
            <person name="Montanini B."/>
            <person name="Hainaut M."/>
            <person name="Levati E."/>
            <person name="Barry K.W."/>
            <person name="Belfiori B."/>
            <person name="Cichocki N."/>
            <person name="Clum A."/>
            <person name="Dockter R.B."/>
            <person name="Fauchery L."/>
            <person name="Guy J."/>
            <person name="Iotti M."/>
            <person name="Le Tacon F."/>
            <person name="Lindquist E.A."/>
            <person name="Lipzen A."/>
            <person name="Malagnac F."/>
            <person name="Mello A."/>
            <person name="Molinier V."/>
            <person name="Miyauchi S."/>
            <person name="Poulain J."/>
            <person name="Riccioni C."/>
            <person name="Rubini A."/>
            <person name="Sitrit Y."/>
            <person name="Splivallo R."/>
            <person name="Traeger S."/>
            <person name="Wang M."/>
            <person name="Zifcakova L."/>
            <person name="Wipf D."/>
            <person name="Zambonelli A."/>
            <person name="Paolocci F."/>
            <person name="Nowrousian M."/>
            <person name="Ottonello S."/>
            <person name="Baldrian P."/>
            <person name="Spatafora J.W."/>
            <person name="Henrissat B."/>
            <person name="Nagy L.G."/>
            <person name="Aury J.M."/>
            <person name="Wincker P."/>
            <person name="Grigoriev I.V."/>
            <person name="Bonfante P."/>
            <person name="Martin F.M."/>
        </authorList>
    </citation>
    <scope>NUCLEOTIDE SEQUENCE [LARGE SCALE GENOMIC DNA]</scope>
    <source>
        <strain evidence="12 13">CCBAS932</strain>
    </source>
</reference>
<evidence type="ECO:0000259" key="11">
    <source>
        <dbReference type="Pfam" id="PF07479"/>
    </source>
</evidence>
<dbReference type="InterPro" id="IPR008927">
    <property type="entry name" value="6-PGluconate_DH-like_C_sf"/>
</dbReference>
<dbReference type="SUPFAM" id="SSF48179">
    <property type="entry name" value="6-phosphogluconate dehydrogenase C-terminal domain-like"/>
    <property type="match status" value="1"/>
</dbReference>
<evidence type="ECO:0000256" key="6">
    <source>
        <dbReference type="ARBA" id="ARBA00072861"/>
    </source>
</evidence>
<dbReference type="GO" id="GO:0141152">
    <property type="term" value="F:glycerol-3-phosphate dehydrogenase (NAD+) activity"/>
    <property type="evidence" value="ECO:0007669"/>
    <property type="project" value="UniProtKB-UniRule"/>
</dbReference>
<gene>
    <name evidence="12" type="ORF">P167DRAFT_540203</name>
</gene>
<dbReference type="FunCoup" id="A0A3N4KG57">
    <property type="interactions" value="566"/>
</dbReference>
<dbReference type="PROSITE" id="PS00957">
    <property type="entry name" value="NAD_G3PDH"/>
    <property type="match status" value="1"/>
</dbReference>
<feature type="signal peptide" evidence="9">
    <location>
        <begin position="1"/>
        <end position="22"/>
    </location>
</feature>
<dbReference type="Gene3D" id="1.10.1040.10">
    <property type="entry name" value="N-(1-d-carboxylethyl)-l-norvaline Dehydrogenase, domain 2"/>
    <property type="match status" value="1"/>
</dbReference>
<dbReference type="PRINTS" id="PR00077">
    <property type="entry name" value="GPDHDRGNASE"/>
</dbReference>
<evidence type="ECO:0000256" key="2">
    <source>
        <dbReference type="ARBA" id="ARBA00013218"/>
    </source>
</evidence>
<dbReference type="InterPro" id="IPR006109">
    <property type="entry name" value="G3P_DH_NAD-dep_C"/>
</dbReference>
<dbReference type="GO" id="GO:0046168">
    <property type="term" value="P:glycerol-3-phosphate catabolic process"/>
    <property type="evidence" value="ECO:0007669"/>
    <property type="project" value="UniProtKB-UniRule"/>
</dbReference>
<dbReference type="FunFam" id="1.10.1040.10:FF:000004">
    <property type="entry name" value="Glycerol-3-phosphate dehydrogenase [NAD(+)]"/>
    <property type="match status" value="1"/>
</dbReference>
<dbReference type="InterPro" id="IPR006168">
    <property type="entry name" value="G3P_DH_NAD-dep"/>
</dbReference>
<dbReference type="GO" id="GO:0042803">
    <property type="term" value="F:protein homodimerization activity"/>
    <property type="evidence" value="ECO:0007669"/>
    <property type="project" value="InterPro"/>
</dbReference>
<dbReference type="NCBIfam" id="TIGR03376">
    <property type="entry name" value="glycerol3P_DH"/>
    <property type="match status" value="1"/>
</dbReference>
<evidence type="ECO:0000256" key="1">
    <source>
        <dbReference type="ARBA" id="ARBA00011009"/>
    </source>
</evidence>
<dbReference type="GO" id="GO:0005829">
    <property type="term" value="C:cytosol"/>
    <property type="evidence" value="ECO:0007669"/>
    <property type="project" value="TreeGrafter"/>
</dbReference>
<dbReference type="InterPro" id="IPR011128">
    <property type="entry name" value="G3P_DH_NAD-dep_N"/>
</dbReference>
<dbReference type="Pfam" id="PF07479">
    <property type="entry name" value="NAD_Gly3P_dh_C"/>
    <property type="match status" value="1"/>
</dbReference>
<evidence type="ECO:0000256" key="9">
    <source>
        <dbReference type="SAM" id="SignalP"/>
    </source>
</evidence>
<feature type="chain" id="PRO_5018150583" description="Glycerol-3-phosphate dehydrogenase [NAD(+)]" evidence="9">
    <location>
        <begin position="23"/>
        <end position="435"/>
    </location>
</feature>
<dbReference type="AlphaFoldDB" id="A0A3N4KG57"/>
<keyword evidence="3 7" id="KW-0560">Oxidoreductase</keyword>
<dbReference type="GO" id="GO:0005975">
    <property type="term" value="P:carbohydrate metabolic process"/>
    <property type="evidence" value="ECO:0007669"/>
    <property type="project" value="InterPro"/>
</dbReference>
<dbReference type="STRING" id="1392247.A0A3N4KG57"/>
<dbReference type="GO" id="GO:0005634">
    <property type="term" value="C:nucleus"/>
    <property type="evidence" value="ECO:0007669"/>
    <property type="project" value="TreeGrafter"/>
</dbReference>
<dbReference type="GO" id="GO:0051287">
    <property type="term" value="F:NAD binding"/>
    <property type="evidence" value="ECO:0007669"/>
    <property type="project" value="UniProtKB-UniRule"/>
</dbReference>
<keyword evidence="13" id="KW-1185">Reference proteome</keyword>
<feature type="domain" description="Glycerol-3-phosphate dehydrogenase NAD-dependent N-terminal" evidence="10">
    <location>
        <begin position="59"/>
        <end position="239"/>
    </location>
</feature>
<evidence type="ECO:0000259" key="10">
    <source>
        <dbReference type="Pfam" id="PF01210"/>
    </source>
</evidence>
<sequence>MPLPPSASSLLFGSSAVVTATATSTSTGSAIASRRLAQLSRTLASSAKMLTTPTQKHRVTVVGSGNWGSAIAKIVAENTKANPELFHPEVKMWVYEEKYQLPSTHPAYDPAKHAEPEKLTALINSLHENVKYLPSIPLPDNIIATPDICDAASDATLLVFNVPHQFVSSICNQLNGTCLQYARAISCIKGVDVSPEGISLFSDTIGRRLGIYCGALSGANIANEVAAEKFSETTIAYNPPTGPTKDYPNGLEEVPGELPAVDHTLFKTLFHRPYFHVRVVSDVAGVSLGGALKNIVAIAAGFVDGLGWGDNAKAAVMRVGLLEMRKFGKMFFSESCKSATFTEESCGVADLITSCNGGRNHKCAKLSIQKNKPIEEIEAEELNGQKLQGTSTASEVNEYLKRRGLEAEFPLFTAVHQILKGEKKVEHLPELIERV</sequence>
<evidence type="ECO:0000256" key="4">
    <source>
        <dbReference type="ARBA" id="ARBA00023027"/>
    </source>
</evidence>
<dbReference type="Proteomes" id="UP000277580">
    <property type="component" value="Unassembled WGS sequence"/>
</dbReference>
<evidence type="ECO:0000256" key="3">
    <source>
        <dbReference type="ARBA" id="ARBA00023002"/>
    </source>
</evidence>
<evidence type="ECO:0000256" key="7">
    <source>
        <dbReference type="RuleBase" id="RU000437"/>
    </source>
</evidence>
<dbReference type="EC" id="1.1.1.8" evidence="2 8"/>
<evidence type="ECO:0000256" key="8">
    <source>
        <dbReference type="RuleBase" id="RU361243"/>
    </source>
</evidence>
<proteinExistence type="inferred from homology"/>
<dbReference type="InterPro" id="IPR013328">
    <property type="entry name" value="6PGD_dom2"/>
</dbReference>
<dbReference type="InParanoid" id="A0A3N4KG57"/>
<dbReference type="PANTHER" id="PTHR11728:SF8">
    <property type="entry name" value="GLYCEROL-3-PHOSPHATE DEHYDROGENASE [NAD(+)]-RELATED"/>
    <property type="match status" value="1"/>
</dbReference>
<keyword evidence="4 7" id="KW-0520">NAD</keyword>
<dbReference type="PANTHER" id="PTHR11728">
    <property type="entry name" value="GLYCEROL-3-PHOSPHATE DEHYDROGENASE"/>
    <property type="match status" value="1"/>
</dbReference>
<evidence type="ECO:0000256" key="5">
    <source>
        <dbReference type="ARBA" id="ARBA00048683"/>
    </source>
</evidence>
<dbReference type="EMBL" id="ML119186">
    <property type="protein sequence ID" value="RPB07341.1"/>
    <property type="molecule type" value="Genomic_DNA"/>
</dbReference>